<evidence type="ECO:0000313" key="2">
    <source>
        <dbReference type="Proteomes" id="UP000076078"/>
    </source>
</evidence>
<proteinExistence type="predicted"/>
<dbReference type="OrthoDB" id="27842at2759"/>
<dbReference type="AlphaFoldDB" id="A0A151ZJG0"/>
<reference evidence="1 2" key="1">
    <citation type="submission" date="2015-12" db="EMBL/GenBank/DDBJ databases">
        <title>Dictyostelia acquired genes for synthesis and detection of signals that induce cell-type specialization by lateral gene transfer from prokaryotes.</title>
        <authorList>
            <person name="Gloeckner G."/>
            <person name="Schaap P."/>
        </authorList>
    </citation>
    <scope>NUCLEOTIDE SEQUENCE [LARGE SCALE GENOMIC DNA]</scope>
    <source>
        <strain evidence="1 2">TK</strain>
    </source>
</reference>
<comment type="caution">
    <text evidence="1">The sequence shown here is derived from an EMBL/GenBank/DDBJ whole genome shotgun (WGS) entry which is preliminary data.</text>
</comment>
<dbReference type="InParanoid" id="A0A151ZJG0"/>
<organism evidence="1 2">
    <name type="scientific">Tieghemostelium lacteum</name>
    <name type="common">Slime mold</name>
    <name type="synonym">Dictyostelium lacteum</name>
    <dbReference type="NCBI Taxonomy" id="361077"/>
    <lineage>
        <taxon>Eukaryota</taxon>
        <taxon>Amoebozoa</taxon>
        <taxon>Evosea</taxon>
        <taxon>Eumycetozoa</taxon>
        <taxon>Dictyostelia</taxon>
        <taxon>Dictyosteliales</taxon>
        <taxon>Raperosteliaceae</taxon>
        <taxon>Tieghemostelium</taxon>
    </lineage>
</organism>
<sequence>MDVETLDLMLNNSHNVKYLNIQRIHLVGCDSQEYLLEKVTSAPIHLNTLILYIDEPLTLAPIISFFNNIKCKKLRYSFEDVVEDVEEKTKEIWNNATINNEYISNTEFNLLGKNLLPFSIWKNKSSLKRITLYDTNTSIDQLTNIEKLEYISTGSPNEVYDQHCFCNIIKLNLERLTNLIYLNLKDMSLNITKEILMSNSIIQRIQISYVRFHEAITMLNCNHISIVTMYFSEIILDDKASQNGDIKDIHPLIESIQKNTNLRDLTIYSIKSLALDTLKLYYDVLMVNNSLIRLTLPVSQSWKLEKYIANRNNTIEYFNTFISKFTLISKEWNEKLIQKLRLSDRINISSTIQSQFEPFKNFIIKYNVPVDCTVYLRSAVNIRKLTHIGKNIKEFVDLSILPYPEYLESFKNLEKLCFSVEATYLHREIPHNLVVNDSTEYQMILYSDLNAQLDSSIVEFVFNRRLFTTVDIYRIEVPPQQFSIVNSKIRNLLLMDTYIDSVTLKSLIDSLDSLESIGLIDLNIVDDATQDLLDSLGKSTLRDITVKIKQPVNVTSLISLLNTTQAKKVFLKFKQILLVPNNQLLSLKITNTSIEELHVHSHKTGSNEPTHVNLLQFWRDLSHLKILTVFKDADYVGYLERMVNLNTVFVNYGGNDAGHYNTQQSILALLESNISSLTQLNIVTSTSDEITLNIPKEVFLKNTHLTTFVSEFIYFSLCLVLVECNHPTLTTIILSNVFLEQNGKHFSELLPFLQKNQTLIEFSVQ</sequence>
<dbReference type="EMBL" id="LODT01000022">
    <property type="protein sequence ID" value="KYQ94132.1"/>
    <property type="molecule type" value="Genomic_DNA"/>
</dbReference>
<evidence type="ECO:0000313" key="1">
    <source>
        <dbReference type="EMBL" id="KYQ94132.1"/>
    </source>
</evidence>
<protein>
    <submittedName>
        <fullName evidence="1">Uncharacterized protein</fullName>
    </submittedName>
</protein>
<name>A0A151ZJG0_TIELA</name>
<gene>
    <name evidence="1" type="ORF">DLAC_04415</name>
</gene>
<keyword evidence="2" id="KW-1185">Reference proteome</keyword>
<accession>A0A151ZJG0</accession>
<dbReference type="Proteomes" id="UP000076078">
    <property type="component" value="Unassembled WGS sequence"/>
</dbReference>